<accession>A0A484ICH6</accession>
<reference evidence="2 3" key="1">
    <citation type="submission" date="2019-02" db="EMBL/GenBank/DDBJ databases">
        <authorList>
            <person name="Lehtovirta-Morley E L."/>
        </authorList>
    </citation>
    <scope>NUCLEOTIDE SEQUENCE [LARGE SCALE GENOMIC DNA]</scope>
    <source>
        <strain evidence="2">NFRAN1</strain>
    </source>
</reference>
<dbReference type="InterPro" id="IPR000415">
    <property type="entry name" value="Nitroreductase-like"/>
</dbReference>
<dbReference type="PANTHER" id="PTHR43745">
    <property type="entry name" value="NITROREDUCTASE MJ1384-RELATED"/>
    <property type="match status" value="1"/>
</dbReference>
<evidence type="ECO:0000313" key="3">
    <source>
        <dbReference type="Proteomes" id="UP000294299"/>
    </source>
</evidence>
<dbReference type="AlphaFoldDB" id="A0A484ICH6"/>
<organism evidence="2 3">
    <name type="scientific">Candidatus Nitrosocosmicus franklandianus</name>
    <dbReference type="NCBI Taxonomy" id="1798806"/>
    <lineage>
        <taxon>Archaea</taxon>
        <taxon>Nitrososphaerota</taxon>
        <taxon>Nitrososphaeria</taxon>
        <taxon>Nitrososphaerales</taxon>
        <taxon>Nitrososphaeraceae</taxon>
        <taxon>Candidatus Nitrosocosmicus</taxon>
    </lineage>
</organism>
<dbReference type="PANTHER" id="PTHR43745:SF2">
    <property type="entry name" value="NITROREDUCTASE MJ1384-RELATED"/>
    <property type="match status" value="1"/>
</dbReference>
<dbReference type="Gene3D" id="3.40.109.10">
    <property type="entry name" value="NADH Oxidase"/>
    <property type="match status" value="2"/>
</dbReference>
<gene>
    <name evidence="2" type="ORF">NFRAN_1048</name>
</gene>
<feature type="domain" description="Nitroreductase" evidence="1">
    <location>
        <begin position="68"/>
        <end position="233"/>
    </location>
</feature>
<dbReference type="RefSeq" id="WP_134483261.1">
    <property type="nucleotide sequence ID" value="NZ_LR216287.1"/>
</dbReference>
<evidence type="ECO:0000313" key="2">
    <source>
        <dbReference type="EMBL" id="VFJ13370.1"/>
    </source>
</evidence>
<dbReference type="Proteomes" id="UP000294299">
    <property type="component" value="Chromosome NFRAN"/>
</dbReference>
<dbReference type="OrthoDB" id="10206at2157"/>
<feature type="domain" description="Nitroreductase" evidence="1">
    <location>
        <begin position="352"/>
        <end position="523"/>
    </location>
</feature>
<dbReference type="SUPFAM" id="SSF55469">
    <property type="entry name" value="FMN-dependent nitroreductase-like"/>
    <property type="match status" value="2"/>
</dbReference>
<dbReference type="InterPro" id="IPR020051">
    <property type="entry name" value="SagB-type_dehydrogenase"/>
</dbReference>
<name>A0A484ICH6_9ARCH</name>
<dbReference type="Pfam" id="PF00881">
    <property type="entry name" value="Nitroreductase"/>
    <property type="match status" value="2"/>
</dbReference>
<protein>
    <submittedName>
        <fullName evidence="2">Nitroreductase family protein</fullName>
    </submittedName>
</protein>
<dbReference type="GeneID" id="39420489"/>
<sequence length="554" mass="61710">MNSGHYLDWNNRPIPFKIYSDLTSRPLAANFPIPSMNAIKAIRGVINNKEKPVVTESNDVEIASNHNPKSISLTDISSLLFFSCGITRHMKYGSTSYYMRAASATGALYPIEVYLVCDSLTDKSLDAGVYHFNPGEFSLVPLRSGDYRNVLSSFAGNNVSISNSAISLVFTSDAWRNAWKYQSRSYRHWFWDAGVIIANLLAVGHSMDLNVRLTLDFIDDKVNNLLGLETHKEASIVIASLDHTLTSSNKKNGNRIQETTLSQDQTIVKPISHNIYPLSSREIFYPEIWKAYDSSKLLDNKEVASWSKIHHIDWMGKNQQLKENKQSNDFTRYYLAQDLIDYNSVTSIGKVILKRGSTRNFLNDSIPSKVLSSILLNSSQSCGNIPVDYKADNSGLIDYYILINSVEGLESGGYYLDKYSKCLEFLRKRPTKDFSGHLCLDQSLFADASAVIFLMADLGNVLGTLGNRGYRAAQLESGIIAGKIYLLSYACGIGASGSTFYDDEVTDFFCPNNKQMATMMAIGLGVPSYKSRSGTILPLRLTKNQMIGENSTVF</sequence>
<dbReference type="InterPro" id="IPR029479">
    <property type="entry name" value="Nitroreductase"/>
</dbReference>
<evidence type="ECO:0000259" key="1">
    <source>
        <dbReference type="Pfam" id="PF00881"/>
    </source>
</evidence>
<dbReference type="CDD" id="cd02142">
    <property type="entry name" value="McbC_SagB-like_oxidoreductase"/>
    <property type="match status" value="2"/>
</dbReference>
<dbReference type="NCBIfam" id="TIGR03605">
    <property type="entry name" value="antibiot_sagB"/>
    <property type="match status" value="1"/>
</dbReference>
<proteinExistence type="predicted"/>
<keyword evidence="3" id="KW-1185">Reference proteome</keyword>
<dbReference type="GO" id="GO:0016491">
    <property type="term" value="F:oxidoreductase activity"/>
    <property type="evidence" value="ECO:0007669"/>
    <property type="project" value="InterPro"/>
</dbReference>
<dbReference type="InterPro" id="IPR052544">
    <property type="entry name" value="Bacteriocin_Proc_Enz"/>
</dbReference>
<dbReference type="KEGG" id="nfn:NFRAN_1048"/>
<dbReference type="EMBL" id="LR216287">
    <property type="protein sequence ID" value="VFJ13370.1"/>
    <property type="molecule type" value="Genomic_DNA"/>
</dbReference>